<proteinExistence type="predicted"/>
<dbReference type="Proteomes" id="UP000437736">
    <property type="component" value="Unassembled WGS sequence"/>
</dbReference>
<evidence type="ECO:0000259" key="1">
    <source>
        <dbReference type="SMART" id="SM00418"/>
    </source>
</evidence>
<name>A0ABW9QXH4_9ACTN</name>
<evidence type="ECO:0000313" key="2">
    <source>
        <dbReference type="EMBL" id="MST34562.1"/>
    </source>
</evidence>
<evidence type="ECO:0000313" key="3">
    <source>
        <dbReference type="Proteomes" id="UP000437736"/>
    </source>
</evidence>
<comment type="caution">
    <text evidence="2">The sequence shown here is derived from an EMBL/GenBank/DDBJ whole genome shotgun (WGS) entry which is preliminary data.</text>
</comment>
<dbReference type="InterPro" id="IPR001845">
    <property type="entry name" value="HTH_ArsR_DNA-bd_dom"/>
</dbReference>
<dbReference type="Gene3D" id="1.10.10.10">
    <property type="entry name" value="Winged helix-like DNA-binding domain superfamily/Winged helix DNA-binding domain"/>
    <property type="match status" value="1"/>
</dbReference>
<organism evidence="2 3">
    <name type="scientific">Acidiferrimicrobium australe</name>
    <dbReference type="NCBI Taxonomy" id="2664430"/>
    <lineage>
        <taxon>Bacteria</taxon>
        <taxon>Bacillati</taxon>
        <taxon>Actinomycetota</taxon>
        <taxon>Acidimicrobiia</taxon>
        <taxon>Acidimicrobiales</taxon>
        <taxon>Acidimicrobiaceae</taxon>
        <taxon>Acidiferrimicrobium</taxon>
    </lineage>
</organism>
<dbReference type="SMART" id="SM00418">
    <property type="entry name" value="HTH_ARSR"/>
    <property type="match status" value="1"/>
</dbReference>
<dbReference type="InterPro" id="IPR011991">
    <property type="entry name" value="ArsR-like_HTH"/>
</dbReference>
<dbReference type="InterPro" id="IPR036388">
    <property type="entry name" value="WH-like_DNA-bd_sf"/>
</dbReference>
<dbReference type="SUPFAM" id="SSF46785">
    <property type="entry name" value="Winged helix' DNA-binding domain"/>
    <property type="match status" value="1"/>
</dbReference>
<dbReference type="CDD" id="cd00090">
    <property type="entry name" value="HTH_ARSR"/>
    <property type="match status" value="1"/>
</dbReference>
<keyword evidence="3" id="KW-1185">Reference proteome</keyword>
<accession>A0ABW9QXH4</accession>
<gene>
    <name evidence="2" type="ORF">GHK86_17770</name>
</gene>
<sequence length="189" mass="20754">MDTREIRDAASLRALAHPVRLALVETLALHGPQTATQAGEHIGESPTTCSWHLRQLARYGFVEETGTGKGRARPWRLTASSMDIAGGGDADSELAATALIGLVRERAFERHRQWQDARGRSPERWREAAGESQLLLWVTVEELEEVQAMLLAVQERFAGRLQDPASRPVGALPVEVLVLSHLVGPPEQT</sequence>
<protein>
    <submittedName>
        <fullName evidence="2">Helix-turn-helix domain-containing protein</fullName>
    </submittedName>
</protein>
<dbReference type="InterPro" id="IPR036390">
    <property type="entry name" value="WH_DNA-bd_sf"/>
</dbReference>
<reference evidence="2 3" key="1">
    <citation type="submission" date="2019-11" db="EMBL/GenBank/DDBJ databases">
        <title>Acidiferrimicrobium australis gen. nov., sp. nov., an acidophilic and obligately heterotrophic, member of the Actinobacteria that catalyses dissimilatory oxido- reduction of iron isolated from metal-rich acidic water in Chile.</title>
        <authorList>
            <person name="Gonzalez D."/>
            <person name="Huber K."/>
            <person name="Hedrich S."/>
            <person name="Rojas-Villalobos C."/>
            <person name="Quatrini R."/>
            <person name="Dinamarca M.A."/>
            <person name="Schwarz A."/>
            <person name="Canales C."/>
            <person name="Nancucheo I."/>
        </authorList>
    </citation>
    <scope>NUCLEOTIDE SEQUENCE [LARGE SCALE GENOMIC DNA]</scope>
    <source>
        <strain evidence="2 3">USS-CCA1</strain>
    </source>
</reference>
<dbReference type="EMBL" id="WJHE01001070">
    <property type="protein sequence ID" value="MST34562.1"/>
    <property type="molecule type" value="Genomic_DNA"/>
</dbReference>
<dbReference type="Pfam" id="PF12840">
    <property type="entry name" value="HTH_20"/>
    <property type="match status" value="1"/>
</dbReference>
<feature type="domain" description="HTH arsR-type" evidence="1">
    <location>
        <begin position="10"/>
        <end position="105"/>
    </location>
</feature>